<comment type="caution">
    <text evidence="2">The sequence shown here is derived from an EMBL/GenBank/DDBJ whole genome shotgun (WGS) entry which is preliminary data.</text>
</comment>
<dbReference type="Proteomes" id="UP001172630">
    <property type="component" value="Unassembled WGS sequence"/>
</dbReference>
<evidence type="ECO:0000313" key="2">
    <source>
        <dbReference type="EMBL" id="MDL2404355.1"/>
    </source>
</evidence>
<name>A0ABT7K6W7_9HYPH</name>
<feature type="region of interest" description="Disordered" evidence="1">
    <location>
        <begin position="53"/>
        <end position="75"/>
    </location>
</feature>
<dbReference type="EMBL" id="JARFYN010000002">
    <property type="protein sequence ID" value="MDL2404355.1"/>
    <property type="molecule type" value="Genomic_DNA"/>
</dbReference>
<accession>A0ABT7K6W7</accession>
<proteinExistence type="predicted"/>
<gene>
    <name evidence="2" type="ORF">PY650_01520</name>
</gene>
<sequence length="88" mass="9702">MDEFAKWAHMTPAEKIRAQYLEKYNLTEDSLKNLPPAEQKAINDQITAEIKQQLGGNNQADGGGEADSTAAAYPSLELPRNDIKAIRS</sequence>
<protein>
    <recommendedName>
        <fullName evidence="4">DUF3072 domain-containing protein</fullName>
    </recommendedName>
</protein>
<reference evidence="2" key="1">
    <citation type="submission" date="2023-06" db="EMBL/GenBank/DDBJ databases">
        <title>Phylogenetic Diversity of Rhizobium strains.</title>
        <authorList>
            <person name="Moura F.T."/>
            <person name="Helene L.C.F."/>
            <person name="Hungria M."/>
        </authorList>
    </citation>
    <scope>NUCLEOTIDE SEQUENCE</scope>
    <source>
        <strain evidence="2">CCGE524</strain>
    </source>
</reference>
<dbReference type="RefSeq" id="WP_285877316.1">
    <property type="nucleotide sequence ID" value="NZ_JARFYN010000002.1"/>
</dbReference>
<evidence type="ECO:0008006" key="4">
    <source>
        <dbReference type="Google" id="ProtNLM"/>
    </source>
</evidence>
<evidence type="ECO:0000313" key="3">
    <source>
        <dbReference type="Proteomes" id="UP001172630"/>
    </source>
</evidence>
<keyword evidence="3" id="KW-1185">Reference proteome</keyword>
<evidence type="ECO:0000256" key="1">
    <source>
        <dbReference type="SAM" id="MobiDB-lite"/>
    </source>
</evidence>
<organism evidence="2 3">
    <name type="scientific">Rhizobium calliandrae</name>
    <dbReference type="NCBI Taxonomy" id="1312182"/>
    <lineage>
        <taxon>Bacteria</taxon>
        <taxon>Pseudomonadati</taxon>
        <taxon>Pseudomonadota</taxon>
        <taxon>Alphaproteobacteria</taxon>
        <taxon>Hyphomicrobiales</taxon>
        <taxon>Rhizobiaceae</taxon>
        <taxon>Rhizobium/Agrobacterium group</taxon>
        <taxon>Rhizobium</taxon>
    </lineage>
</organism>